<accession>A0ABY7FYC5</accession>
<evidence type="ECO:0000256" key="3">
    <source>
        <dbReference type="ARBA" id="ARBA00022692"/>
    </source>
</evidence>
<evidence type="ECO:0000256" key="2">
    <source>
        <dbReference type="ARBA" id="ARBA00022597"/>
    </source>
</evidence>
<keyword evidence="4 6" id="KW-1133">Transmembrane helix</keyword>
<keyword evidence="8" id="KW-1185">Reference proteome</keyword>
<feature type="transmembrane region" description="Helical" evidence="6">
    <location>
        <begin position="76"/>
        <end position="99"/>
    </location>
</feature>
<dbReference type="EMBL" id="CP111025">
    <property type="protein sequence ID" value="WAR26985.1"/>
    <property type="molecule type" value="Genomic_DNA"/>
</dbReference>
<evidence type="ECO:0000313" key="8">
    <source>
        <dbReference type="Proteomes" id="UP001164746"/>
    </source>
</evidence>
<protein>
    <submittedName>
        <fullName evidence="7">S35A2-like protein</fullName>
    </submittedName>
</protein>
<dbReference type="Proteomes" id="UP001164746">
    <property type="component" value="Chromosome 14"/>
</dbReference>
<keyword evidence="5 6" id="KW-0472">Membrane</keyword>
<comment type="subcellular location">
    <subcellularLocation>
        <location evidence="1">Membrane</location>
        <topology evidence="1">Multi-pass membrane protein</topology>
    </subcellularLocation>
</comment>
<evidence type="ECO:0000256" key="1">
    <source>
        <dbReference type="ARBA" id="ARBA00004141"/>
    </source>
</evidence>
<keyword evidence="3 6" id="KW-0812">Transmembrane</keyword>
<evidence type="ECO:0000313" key="7">
    <source>
        <dbReference type="EMBL" id="WAR26985.1"/>
    </source>
</evidence>
<dbReference type="Pfam" id="PF04142">
    <property type="entry name" value="Nuc_sug_transp"/>
    <property type="match status" value="1"/>
</dbReference>
<feature type="transmembrane region" description="Helical" evidence="6">
    <location>
        <begin position="34"/>
        <end position="55"/>
    </location>
</feature>
<proteinExistence type="predicted"/>
<evidence type="ECO:0000256" key="4">
    <source>
        <dbReference type="ARBA" id="ARBA00022989"/>
    </source>
</evidence>
<evidence type="ECO:0000256" key="5">
    <source>
        <dbReference type="ARBA" id="ARBA00023136"/>
    </source>
</evidence>
<name>A0ABY7FYC5_MYAAR</name>
<keyword evidence="2" id="KW-0762">Sugar transport</keyword>
<reference evidence="7" key="1">
    <citation type="submission" date="2022-11" db="EMBL/GenBank/DDBJ databases">
        <title>Centuries of genome instability and evolution in soft-shell clam transmissible cancer (bioRxiv).</title>
        <authorList>
            <person name="Hart S.F.M."/>
            <person name="Yonemitsu M.A."/>
            <person name="Giersch R.M."/>
            <person name="Beal B.F."/>
            <person name="Arriagada G."/>
            <person name="Davis B.W."/>
            <person name="Ostrander E.A."/>
            <person name="Goff S.P."/>
            <person name="Metzger M.J."/>
        </authorList>
    </citation>
    <scope>NUCLEOTIDE SEQUENCE</scope>
    <source>
        <strain evidence="7">MELC-2E11</strain>
        <tissue evidence="7">Siphon/mantle</tissue>
    </source>
</reference>
<organism evidence="7 8">
    <name type="scientific">Mya arenaria</name>
    <name type="common">Soft-shell clam</name>
    <dbReference type="NCBI Taxonomy" id="6604"/>
    <lineage>
        <taxon>Eukaryota</taxon>
        <taxon>Metazoa</taxon>
        <taxon>Spiralia</taxon>
        <taxon>Lophotrochozoa</taxon>
        <taxon>Mollusca</taxon>
        <taxon>Bivalvia</taxon>
        <taxon>Autobranchia</taxon>
        <taxon>Heteroconchia</taxon>
        <taxon>Euheterodonta</taxon>
        <taxon>Imparidentia</taxon>
        <taxon>Neoheterodontei</taxon>
        <taxon>Myida</taxon>
        <taxon>Myoidea</taxon>
        <taxon>Myidae</taxon>
        <taxon>Mya</taxon>
    </lineage>
</organism>
<dbReference type="InterPro" id="IPR007271">
    <property type="entry name" value="Nuc_sug_transpt"/>
</dbReference>
<sequence>MAGAARRLKLKQAYTRTLRILAKMPAGAGNFLKYLSLVLLTAQNAVFILSMRYVRTRDGDLFFTTTAVILQESIKCVLSMLIILYQLGGIGAVVGYVTMELSDGAKVREKGFFFGYDHWPCVNLHARTEVFVQLLIRAHARLSFPAICVRERDHQMALAS</sequence>
<evidence type="ECO:0000256" key="6">
    <source>
        <dbReference type="SAM" id="Phobius"/>
    </source>
</evidence>
<keyword evidence="2" id="KW-0813">Transport</keyword>
<gene>
    <name evidence="7" type="ORF">MAR_012689</name>
</gene>